<feature type="transmembrane region" description="Helical" evidence="1">
    <location>
        <begin position="169"/>
        <end position="189"/>
    </location>
</feature>
<keyword evidence="1" id="KW-1133">Transmembrane helix</keyword>
<evidence type="ECO:0000313" key="2">
    <source>
        <dbReference type="EMBL" id="AEA11516.1"/>
    </source>
</evidence>
<feature type="transmembrane region" description="Helical" evidence="1">
    <location>
        <begin position="241"/>
        <end position="258"/>
    </location>
</feature>
<dbReference type="HOGENOM" id="CLU_461284_0_0_2"/>
<dbReference type="RefSeq" id="WP_013678852.1">
    <property type="nucleotide sequence ID" value="NC_015315.1"/>
</dbReference>
<dbReference type="GeneID" id="41583095"/>
<feature type="transmembrane region" description="Helical" evidence="1">
    <location>
        <begin position="195"/>
        <end position="212"/>
    </location>
</feature>
<feature type="transmembrane region" description="Helical" evidence="1">
    <location>
        <begin position="56"/>
        <end position="79"/>
    </location>
</feature>
<dbReference type="STRING" id="999630.TUZN_0010"/>
<proteinExistence type="predicted"/>
<feature type="transmembrane region" description="Helical" evidence="1">
    <location>
        <begin position="363"/>
        <end position="382"/>
    </location>
</feature>
<feature type="transmembrane region" description="Helical" evidence="1">
    <location>
        <begin position="388"/>
        <end position="407"/>
    </location>
</feature>
<reference evidence="2 3" key="1">
    <citation type="journal article" date="2011" name="J. Bacteriol.">
        <title>Complete genome sequence of the thermoacidophilic crenarchaeon Thermoproteus uzoniensis 768-20.</title>
        <authorList>
            <person name="Mardanov A.V."/>
            <person name="Gumerov V.M."/>
            <person name="Beletsky A.V."/>
            <person name="Prokofeva M.I."/>
            <person name="Bonch-Osmolovskaya E.A."/>
            <person name="Ravin N.V."/>
            <person name="Skryabin K.G."/>
        </authorList>
    </citation>
    <scope>NUCLEOTIDE SEQUENCE [LARGE SCALE GENOMIC DNA]</scope>
    <source>
        <strain evidence="2 3">768-20</strain>
    </source>
</reference>
<evidence type="ECO:0000313" key="3">
    <source>
        <dbReference type="Proteomes" id="UP000008138"/>
    </source>
</evidence>
<evidence type="ECO:0000256" key="1">
    <source>
        <dbReference type="SAM" id="Phobius"/>
    </source>
</evidence>
<reference key="2">
    <citation type="submission" date="2011-03" db="EMBL/GenBank/DDBJ databases">
        <title>Complete genome sequence of the thermoacidophilic crenarchaeon Thermoproteus uzoniensis 768-20.</title>
        <authorList>
            <person name="Mardanov A.V."/>
            <person name="Gumerov V.M."/>
            <person name="Beletsky A.V."/>
            <person name="Prokofeva M.I."/>
            <person name="Bonch-Osmolovskaya E.A."/>
            <person name="Ravin N.V."/>
            <person name="Skryabin K.G."/>
        </authorList>
    </citation>
    <scope>NUCLEOTIDE SEQUENCE</scope>
    <source>
        <strain>768-20</strain>
    </source>
</reference>
<keyword evidence="1" id="KW-0472">Membrane</keyword>
<sequence length="591" mass="68136">MSSKKRILLALLIILSLSGFISGQITSNYIIIFSSIILFMFTIAIMTYIRNLNALLFAFVGWSIALWLSYFFILSPLWIAANEDLNYMNAVVNKIIENGHYPFNDNLLLIVRPNYVLYPTSFIIQAMLSTVTSLAPEILAYSVPVVMYVAYFINITITILILKKNRDKTLDLFVHIPSLSFINIVIFLYFVYSNVIRSLIFLLIYVLYVIYLNKGDAQSFFLLIVLSIAIVVGHSQEPITMLLLLSIYLFYSFVFSSNRNKEMFNRYVKFYIVYLMIFISYSLYIAITVTHEIVNLLQNIFMLLYKSSMESFETKLSVAQSVLTPWETTLLVISFSITSFYIFSVLILHFIRSLKDNSLINLANIFTILTYGTLSLLPLIIPSILSDLFFRPFWVLATFLAIYPYIYNHNMIRHESLSRKQLSKFRRPLIGIIVIITVTLYGIFGIVYNRIHLMSSEVYVHEAETINYIYSGLSKLTEKGMLGMNTLGIVDSPNQPGYEISSALILLNISKECIIFTEPFYNFYNLTYLNGIIKSRSPHMYSNNLCKMIPEYVITRATDASFDILTNVVFNMGNVIKPYGTNNWILIYLLR</sequence>
<feature type="transmembrane region" description="Helical" evidence="1">
    <location>
        <begin position="138"/>
        <end position="162"/>
    </location>
</feature>
<organism evidence="2 3">
    <name type="scientific">Thermoproteus uzoniensis (strain 768-20)</name>
    <dbReference type="NCBI Taxonomy" id="999630"/>
    <lineage>
        <taxon>Archaea</taxon>
        <taxon>Thermoproteota</taxon>
        <taxon>Thermoprotei</taxon>
        <taxon>Thermoproteales</taxon>
        <taxon>Thermoproteaceae</taxon>
        <taxon>Thermoproteus</taxon>
    </lineage>
</organism>
<feature type="transmembrane region" description="Helical" evidence="1">
    <location>
        <begin position="219"/>
        <end position="235"/>
    </location>
</feature>
<dbReference type="KEGG" id="tuz:TUZN_0010"/>
<feature type="transmembrane region" description="Helical" evidence="1">
    <location>
        <begin position="29"/>
        <end position="49"/>
    </location>
</feature>
<gene>
    <name evidence="2" type="ordered locus">TUZN_0010</name>
</gene>
<feature type="transmembrane region" description="Helical" evidence="1">
    <location>
        <begin position="330"/>
        <end position="351"/>
    </location>
</feature>
<accession>F2L0N7</accession>
<keyword evidence="1" id="KW-0812">Transmembrane</keyword>
<feature type="transmembrane region" description="Helical" evidence="1">
    <location>
        <begin position="270"/>
        <end position="287"/>
    </location>
</feature>
<keyword evidence="3" id="KW-1185">Reference proteome</keyword>
<dbReference type="AlphaFoldDB" id="F2L0N7"/>
<feature type="transmembrane region" description="Helical" evidence="1">
    <location>
        <begin position="428"/>
        <end position="448"/>
    </location>
</feature>
<dbReference type="Proteomes" id="UP000008138">
    <property type="component" value="Chromosome"/>
</dbReference>
<protein>
    <submittedName>
        <fullName evidence="2">Uncharacterized protein</fullName>
    </submittedName>
</protein>
<dbReference type="eggNOG" id="arCOG03188">
    <property type="taxonomic scope" value="Archaea"/>
</dbReference>
<dbReference type="EMBL" id="CP002590">
    <property type="protein sequence ID" value="AEA11516.1"/>
    <property type="molecule type" value="Genomic_DNA"/>
</dbReference>
<name>F2L0N7_THEU7</name>